<dbReference type="InterPro" id="IPR050570">
    <property type="entry name" value="Cell_wall_metabolism_enzyme"/>
</dbReference>
<reference evidence="2 3" key="1">
    <citation type="submission" date="2018-12" db="EMBL/GenBank/DDBJ databases">
        <title>Genome Sequence of Candidatus Viridilinea halotolerans isolated from saline sulfide-rich spring.</title>
        <authorList>
            <person name="Grouzdev D.S."/>
            <person name="Burganskaya E.I."/>
            <person name="Krutkina M.S."/>
            <person name="Sukhacheva M.V."/>
            <person name="Gorlenko V.M."/>
        </authorList>
    </citation>
    <scope>NUCLEOTIDE SEQUENCE [LARGE SCALE GENOMIC DNA]</scope>
    <source>
        <strain evidence="2">Chok-6</strain>
    </source>
</reference>
<organism evidence="2 3">
    <name type="scientific">Candidatus Viridilinea halotolerans</name>
    <dbReference type="NCBI Taxonomy" id="2491704"/>
    <lineage>
        <taxon>Bacteria</taxon>
        <taxon>Bacillati</taxon>
        <taxon>Chloroflexota</taxon>
        <taxon>Chloroflexia</taxon>
        <taxon>Chloroflexales</taxon>
        <taxon>Chloroflexineae</taxon>
        <taxon>Oscillochloridaceae</taxon>
        <taxon>Candidatus Viridilinea</taxon>
    </lineage>
</organism>
<dbReference type="EMBL" id="RSAS01000083">
    <property type="protein sequence ID" value="RRR77019.1"/>
    <property type="molecule type" value="Genomic_DNA"/>
</dbReference>
<dbReference type="GO" id="GO:0004222">
    <property type="term" value="F:metalloendopeptidase activity"/>
    <property type="evidence" value="ECO:0007669"/>
    <property type="project" value="TreeGrafter"/>
</dbReference>
<dbReference type="Gene3D" id="2.70.70.10">
    <property type="entry name" value="Glucose Permease (Domain IIA)"/>
    <property type="match status" value="1"/>
</dbReference>
<name>A0A426U9I2_9CHLR</name>
<proteinExistence type="predicted"/>
<sequence>MPRRVRHVVYIIGVLAVLAGTWIAQPVAASAPSGFSLPFVGGPYYISQAPGCSAFSHKNVREALDILTPSRTTIRAAAAGTVIFRASSGAYGGLIKIRHAGGLVSYYGHLQRFDVALGQAVSKGQAIGLSGGGSNDPMRGTSTGAHLHFEVRDRDGGRTLPITGLTGLNWSSRTFCSGTATGPRLADVGEGSSRQIAFQEAFQRTGKGTTTDINYGDPSGPVQWFNPADGRSQVGLGYVVQRFANAWLVHDENVDNPRLSVPVYPVDGPILQYWLSPAGVGLGAPTSNRFYNGAGQLEQHFRNGYVLSGGTLATTTKGSWPTRQQCANQGLWYMEVRNVLRLPGSSWPPSMTSSAGPSAVVCTTANRDGYAFHFDAGLNPIHRNQGLWDDGWVARVEGTINRLPNDQRWRAFAFCDDGCRIKIDNIWSWFPLQSWRDQGANVSIGRMVVQNGNRVEIDWYENGGDARVWMQLDRELGMFEVLAPECTEAHVSIAGGAAAIASMDTTLTISATTAAEMRVGFLSDLTGISWQPFTTSLALQLPATDVITERSVFVQLRNAEQQMLCGGSAVSDAVLVDPLAPTASPTLMGDQEQGYTIVINGSDQEDGSGVAWMALIGATANEEAGDTPEADSPFWQPYSTTVTVAPADRYYVWVRDEAGNVSPSLLVVGPGPVTPPPSHSVYLPLVRR</sequence>
<comment type="caution">
    <text evidence="2">The sequence shown here is derived from an EMBL/GenBank/DDBJ whole genome shotgun (WGS) entry which is preliminary data.</text>
</comment>
<dbReference type="Proteomes" id="UP000280307">
    <property type="component" value="Unassembled WGS sequence"/>
</dbReference>
<dbReference type="InterPro" id="IPR011055">
    <property type="entry name" value="Dup_hybrid_motif"/>
</dbReference>
<dbReference type="InterPro" id="IPR016047">
    <property type="entry name" value="M23ase_b-sheet_dom"/>
</dbReference>
<dbReference type="PANTHER" id="PTHR21666">
    <property type="entry name" value="PEPTIDASE-RELATED"/>
    <property type="match status" value="1"/>
</dbReference>
<evidence type="ECO:0000313" key="3">
    <source>
        <dbReference type="Proteomes" id="UP000280307"/>
    </source>
</evidence>
<evidence type="ECO:0000259" key="1">
    <source>
        <dbReference type="Pfam" id="PF01551"/>
    </source>
</evidence>
<dbReference type="PANTHER" id="PTHR21666:SF270">
    <property type="entry name" value="MUREIN HYDROLASE ACTIVATOR ENVC"/>
    <property type="match status" value="1"/>
</dbReference>
<dbReference type="AlphaFoldDB" id="A0A426U9I2"/>
<protein>
    <submittedName>
        <fullName evidence="2">M23 family metallopeptidase</fullName>
    </submittedName>
</protein>
<dbReference type="Pfam" id="PF01551">
    <property type="entry name" value="Peptidase_M23"/>
    <property type="match status" value="1"/>
</dbReference>
<evidence type="ECO:0000313" key="2">
    <source>
        <dbReference type="EMBL" id="RRR77019.1"/>
    </source>
</evidence>
<gene>
    <name evidence="2" type="ORF">EI684_02075</name>
</gene>
<dbReference type="SUPFAM" id="SSF51261">
    <property type="entry name" value="Duplicated hybrid motif"/>
    <property type="match status" value="1"/>
</dbReference>
<feature type="domain" description="M23ase beta-sheet core" evidence="1">
    <location>
        <begin position="62"/>
        <end position="154"/>
    </location>
</feature>
<dbReference type="CDD" id="cd12797">
    <property type="entry name" value="M23_peptidase"/>
    <property type="match status" value="1"/>
</dbReference>
<accession>A0A426U9I2</accession>